<organism evidence="3 4">
    <name type="scientific">Iphiclides podalirius</name>
    <name type="common">scarce swallowtail</name>
    <dbReference type="NCBI Taxonomy" id="110791"/>
    <lineage>
        <taxon>Eukaryota</taxon>
        <taxon>Metazoa</taxon>
        <taxon>Ecdysozoa</taxon>
        <taxon>Arthropoda</taxon>
        <taxon>Hexapoda</taxon>
        <taxon>Insecta</taxon>
        <taxon>Pterygota</taxon>
        <taxon>Neoptera</taxon>
        <taxon>Endopterygota</taxon>
        <taxon>Lepidoptera</taxon>
        <taxon>Glossata</taxon>
        <taxon>Ditrysia</taxon>
        <taxon>Papilionoidea</taxon>
        <taxon>Papilionidae</taxon>
        <taxon>Papilioninae</taxon>
        <taxon>Iphiclides</taxon>
    </lineage>
</organism>
<accession>A0ABN8ISU4</accession>
<dbReference type="EMBL" id="OW152815">
    <property type="protein sequence ID" value="CAH2062830.1"/>
    <property type="molecule type" value="Genomic_DNA"/>
</dbReference>
<feature type="chain" id="PRO_5046687325" evidence="2">
    <location>
        <begin position="21"/>
        <end position="121"/>
    </location>
</feature>
<dbReference type="Proteomes" id="UP000837857">
    <property type="component" value="Chromosome 3"/>
</dbReference>
<feature type="region of interest" description="Disordered" evidence="1">
    <location>
        <begin position="25"/>
        <end position="46"/>
    </location>
</feature>
<proteinExistence type="predicted"/>
<feature type="compositionally biased region" description="Acidic residues" evidence="1">
    <location>
        <begin position="112"/>
        <end position="121"/>
    </location>
</feature>
<evidence type="ECO:0000256" key="1">
    <source>
        <dbReference type="SAM" id="MobiDB-lite"/>
    </source>
</evidence>
<reference evidence="3" key="1">
    <citation type="submission" date="2022-03" db="EMBL/GenBank/DDBJ databases">
        <authorList>
            <person name="Martin H S."/>
        </authorList>
    </citation>
    <scope>NUCLEOTIDE SEQUENCE</scope>
</reference>
<evidence type="ECO:0000313" key="4">
    <source>
        <dbReference type="Proteomes" id="UP000837857"/>
    </source>
</evidence>
<feature type="non-terminal residue" evidence="3">
    <location>
        <position position="121"/>
    </location>
</feature>
<feature type="compositionally biased region" description="Pro residues" evidence="1">
    <location>
        <begin position="33"/>
        <end position="44"/>
    </location>
</feature>
<name>A0ABN8ISU4_9NEOP</name>
<evidence type="ECO:0000256" key="2">
    <source>
        <dbReference type="SAM" id="SignalP"/>
    </source>
</evidence>
<protein>
    <submittedName>
        <fullName evidence="3">Uncharacterized protein</fullName>
    </submittedName>
</protein>
<evidence type="ECO:0000313" key="3">
    <source>
        <dbReference type="EMBL" id="CAH2062830.1"/>
    </source>
</evidence>
<feature type="signal peptide" evidence="2">
    <location>
        <begin position="1"/>
        <end position="20"/>
    </location>
</feature>
<keyword evidence="2" id="KW-0732">Signal</keyword>
<feature type="region of interest" description="Disordered" evidence="1">
    <location>
        <begin position="99"/>
        <end position="121"/>
    </location>
</feature>
<keyword evidence="4" id="KW-1185">Reference proteome</keyword>
<gene>
    <name evidence="3" type="ORF">IPOD504_LOCUS12217</name>
</gene>
<sequence length="121" mass="12727">MARLNLSLVILLLYAVMVLCADNDTTSTTPSPVTTPKPPPPPSNPAAGIVSKAVHLMVQVPKMIATTCSDAIASFLKMLVDVPLALVEAFRDLSVSGRSFLSPDASPGADTNEVDNDNFKC</sequence>